<evidence type="ECO:0000313" key="2">
    <source>
        <dbReference type="EMBL" id="PWN55661.1"/>
    </source>
</evidence>
<comment type="caution">
    <text evidence="2">The sequence shown here is derived from an EMBL/GenBank/DDBJ whole genome shotgun (WGS) entry which is preliminary data.</text>
</comment>
<dbReference type="OrthoDB" id="178023at2"/>
<dbReference type="InterPro" id="IPR010752">
    <property type="entry name" value="DUF1329"/>
</dbReference>
<reference evidence="2 3" key="1">
    <citation type="submission" date="2018-05" db="EMBL/GenBank/DDBJ databases">
        <title>Abyssibacter profundi OUC007T gen. nov., sp. nov, a marine bacterium isolated from seawater of the Mariana Trench.</title>
        <authorList>
            <person name="Zhou S."/>
        </authorList>
    </citation>
    <scope>NUCLEOTIDE SEQUENCE [LARGE SCALE GENOMIC DNA]</scope>
    <source>
        <strain evidence="2 3">OUC007</strain>
    </source>
</reference>
<feature type="chain" id="PRO_5016825032" evidence="1">
    <location>
        <begin position="19"/>
        <end position="472"/>
    </location>
</feature>
<keyword evidence="3" id="KW-1185">Reference proteome</keyword>
<proteinExistence type="predicted"/>
<dbReference type="Proteomes" id="UP000251800">
    <property type="component" value="Unassembled WGS sequence"/>
</dbReference>
<dbReference type="Gene3D" id="2.50.20.10">
    <property type="entry name" value="Lipoprotein localisation LolA/LolB/LppX"/>
    <property type="match status" value="1"/>
</dbReference>
<dbReference type="RefSeq" id="WP_109720585.1">
    <property type="nucleotide sequence ID" value="NZ_QEQK01000009.1"/>
</dbReference>
<dbReference type="EMBL" id="QEQK01000009">
    <property type="protein sequence ID" value="PWN55661.1"/>
    <property type="molecule type" value="Genomic_DNA"/>
</dbReference>
<sequence>MRRITALAAAAVSFPLFAGVSADEAAKLGDELTPIGAVKAGNADGSIPEWLGAQLFSQEVQDLTRAQLEEWRKNEPKKIEDLVDNEIKRNQDLLDGDPLTAKFTITKANYKEHADKLTVGHQRMFELYDDYKMIVYPTVRTGFFPDEIYEATKANATRASLEGTDAVKNAQLGFPFPIPKQGAEVIWNHKLKFRGSAVKRFNNQAIVAQDGDFKISKLVEDVKFKYANLNDQSDDANKLIAYYLQEVVSPPRVAGQVTLVHETADQSSGGRNAWLYDPGIGRTRRAPNVGYDNPSLGSDGEQFNDQIDVFNGALDRYTWKLVGKKEMYIPYNSGQMNSPLLSYEEILGKGHINQDHARYELHRVWIVEATLRDGQRHQFKKRVFYVDEDSWSIAIVDCYDNRDQLWKLQEAHLTTFPFVPTVSGSPELIYDLQTGRYFATAMTNEDQISDFDVSYEDRMFLPQGLARVAGRR</sequence>
<gene>
    <name evidence="2" type="ORF">DEH80_11180</name>
</gene>
<evidence type="ECO:0000313" key="3">
    <source>
        <dbReference type="Proteomes" id="UP000251800"/>
    </source>
</evidence>
<dbReference type="Pfam" id="PF07044">
    <property type="entry name" value="DUF1329"/>
    <property type="match status" value="1"/>
</dbReference>
<name>A0A363UJR3_9GAMM</name>
<feature type="signal peptide" evidence="1">
    <location>
        <begin position="1"/>
        <end position="18"/>
    </location>
</feature>
<organism evidence="2 3">
    <name type="scientific">Abyssibacter profundi</name>
    <dbReference type="NCBI Taxonomy" id="2182787"/>
    <lineage>
        <taxon>Bacteria</taxon>
        <taxon>Pseudomonadati</taxon>
        <taxon>Pseudomonadota</taxon>
        <taxon>Gammaproteobacteria</taxon>
        <taxon>Chromatiales</taxon>
        <taxon>Oceanococcaceae</taxon>
        <taxon>Abyssibacter</taxon>
    </lineage>
</organism>
<protein>
    <submittedName>
        <fullName evidence="2">DUF1329 domain-containing protein</fullName>
    </submittedName>
</protein>
<accession>A0A363UJR3</accession>
<evidence type="ECO:0000256" key="1">
    <source>
        <dbReference type="SAM" id="SignalP"/>
    </source>
</evidence>
<keyword evidence="1" id="KW-0732">Signal</keyword>
<dbReference type="AlphaFoldDB" id="A0A363UJR3"/>
<dbReference type="CDD" id="cd16329">
    <property type="entry name" value="LolA_like"/>
    <property type="match status" value="1"/>
</dbReference>